<dbReference type="AlphaFoldDB" id="A0A9P5HC77"/>
<name>A0A9P5HC77_9HYPO</name>
<dbReference type="Proteomes" id="UP000722485">
    <property type="component" value="Unassembled WGS sequence"/>
</dbReference>
<proteinExistence type="predicted"/>
<dbReference type="OrthoDB" id="3436860at2759"/>
<dbReference type="EMBL" id="JAANBB010000045">
    <property type="protein sequence ID" value="KAF7553461.1"/>
    <property type="molecule type" value="Genomic_DNA"/>
</dbReference>
<evidence type="ECO:0008006" key="4">
    <source>
        <dbReference type="Google" id="ProtNLM"/>
    </source>
</evidence>
<gene>
    <name evidence="2" type="ORF">G7Z17_g3615</name>
</gene>
<accession>A0A9P5HC77</accession>
<keyword evidence="1" id="KW-0812">Transmembrane</keyword>
<keyword evidence="1" id="KW-0472">Membrane</keyword>
<feature type="transmembrane region" description="Helical" evidence="1">
    <location>
        <begin position="20"/>
        <end position="41"/>
    </location>
</feature>
<evidence type="ECO:0000256" key="1">
    <source>
        <dbReference type="SAM" id="Phobius"/>
    </source>
</evidence>
<feature type="transmembrane region" description="Helical" evidence="1">
    <location>
        <begin position="82"/>
        <end position="109"/>
    </location>
</feature>
<evidence type="ECO:0000313" key="2">
    <source>
        <dbReference type="EMBL" id="KAF7553461.1"/>
    </source>
</evidence>
<evidence type="ECO:0000313" key="3">
    <source>
        <dbReference type="Proteomes" id="UP000722485"/>
    </source>
</evidence>
<protein>
    <recommendedName>
        <fullName evidence="4">MARVEL domain-containing protein</fullName>
    </recommendedName>
</protein>
<keyword evidence="1" id="KW-1133">Transmembrane helix</keyword>
<reference evidence="2" key="1">
    <citation type="submission" date="2020-03" db="EMBL/GenBank/DDBJ databases">
        <title>Draft Genome Sequence of Cylindrodendrum hubeiense.</title>
        <authorList>
            <person name="Buettner E."/>
            <person name="Kellner H."/>
        </authorList>
    </citation>
    <scope>NUCLEOTIDE SEQUENCE</scope>
    <source>
        <strain evidence="2">IHI 201604</strain>
    </source>
</reference>
<feature type="transmembrane region" description="Helical" evidence="1">
    <location>
        <begin position="121"/>
        <end position="145"/>
    </location>
</feature>
<organism evidence="2 3">
    <name type="scientific">Cylindrodendrum hubeiense</name>
    <dbReference type="NCBI Taxonomy" id="595255"/>
    <lineage>
        <taxon>Eukaryota</taxon>
        <taxon>Fungi</taxon>
        <taxon>Dikarya</taxon>
        <taxon>Ascomycota</taxon>
        <taxon>Pezizomycotina</taxon>
        <taxon>Sordariomycetes</taxon>
        <taxon>Hypocreomycetidae</taxon>
        <taxon>Hypocreales</taxon>
        <taxon>Nectriaceae</taxon>
        <taxon>Cylindrodendrum</taxon>
    </lineage>
</organism>
<comment type="caution">
    <text evidence="2">The sequence shown here is derived from an EMBL/GenBank/DDBJ whole genome shotgun (WGS) entry which is preliminary data.</text>
</comment>
<keyword evidence="3" id="KW-1185">Reference proteome</keyword>
<sequence length="181" mass="20118">MAFASLKKFEPYFAPRYKTPMHFVQIVFVVIVIGLSAARMLMKNAPRGRSTTIGLGMGAKSLIIIFYQLLTEHVDALNRWASLKACAILNSLEVVFWGAVAFMTLQANLKKNGCEGTSCTLGWVVVAVAGILNILANYTAILSVLDWYHFRNHKSTRGNKISGQREDQESLATLQVYRQSS</sequence>